<keyword evidence="2" id="KW-1185">Reference proteome</keyword>
<name>A0A2Z3GY45_9BACT</name>
<organism evidence="1 2">
    <name type="scientific">Gemmata obscuriglobus</name>
    <dbReference type="NCBI Taxonomy" id="114"/>
    <lineage>
        <taxon>Bacteria</taxon>
        <taxon>Pseudomonadati</taxon>
        <taxon>Planctomycetota</taxon>
        <taxon>Planctomycetia</taxon>
        <taxon>Gemmatales</taxon>
        <taxon>Gemmataceae</taxon>
        <taxon>Gemmata</taxon>
    </lineage>
</organism>
<dbReference type="Proteomes" id="UP000245802">
    <property type="component" value="Chromosome"/>
</dbReference>
<sequence length="232" mass="24927">MAQSSRWCTSRCSSGPNPALHLTPPADSERIAARDLAVQVSCSFGGGRTRQMAVRQAAEDFVARATAAGQVGRPATAEEIAALQVAFGDRYPAWLTELWQSLPLCGLRLGWRSDAFKPWEGPWWLVWPTPAEAVGRLKFLLTENALAAGYLLVALDGSSGADPYYIQAGGDDPPLVRLYHDGEQLQPDDITPVAPSLSAFLRVAEVRPLTDEEAEALMLNDAEPGAAPDTAI</sequence>
<accession>A0A2Z3GY45</accession>
<evidence type="ECO:0008006" key="3">
    <source>
        <dbReference type="Google" id="ProtNLM"/>
    </source>
</evidence>
<dbReference type="EMBL" id="CP025958">
    <property type="protein sequence ID" value="AWM37571.1"/>
    <property type="molecule type" value="Genomic_DNA"/>
</dbReference>
<evidence type="ECO:0000313" key="2">
    <source>
        <dbReference type="Proteomes" id="UP000245802"/>
    </source>
</evidence>
<dbReference type="OrthoDB" id="5873920at2"/>
<reference evidence="1 2" key="1">
    <citation type="submission" date="2018-01" db="EMBL/GenBank/DDBJ databases">
        <title>G. obscuriglobus.</title>
        <authorList>
            <person name="Franke J."/>
            <person name="Blomberg W."/>
            <person name="Selmecki A."/>
        </authorList>
    </citation>
    <scope>NUCLEOTIDE SEQUENCE [LARGE SCALE GENOMIC DNA]</scope>
    <source>
        <strain evidence="1 2">DSM 5831</strain>
    </source>
</reference>
<dbReference type="KEGG" id="gog:C1280_11500"/>
<proteinExistence type="predicted"/>
<gene>
    <name evidence="1" type="ORF">C1280_11500</name>
</gene>
<evidence type="ECO:0000313" key="1">
    <source>
        <dbReference type="EMBL" id="AWM37571.1"/>
    </source>
</evidence>
<protein>
    <recommendedName>
        <fullName evidence="3">SMI1/KNR4 family protein</fullName>
    </recommendedName>
</protein>
<dbReference type="AlphaFoldDB" id="A0A2Z3GY45"/>